<keyword evidence="2" id="KW-0614">Plasmid</keyword>
<proteinExistence type="predicted"/>
<feature type="transmembrane region" description="Helical" evidence="1">
    <location>
        <begin position="144"/>
        <end position="162"/>
    </location>
</feature>
<sequence length="374" mass="40826">MSLDVSGIAPLMKMGTMMTGLGIVCFLSYNFCTGTYRKENLINIIKYLFAFGAGYFILKSFIDSNHVISFTSTKIVKYANVTVVGVWAFSFDTIASAAQNISTFISVQSAGAATASIAIIFAGIALHSRLAMNAWRGTAEVFESFIFGTIAFLCLAYFDVIYECMSLFLDAMVSSLFDYNIYERYSISLNPILDANRNLVKNISSFNILGSFSNMISMALGGITLMLLFVMDLVNLLLYMMQYFGLLLLPTFTIMMSFFSGIDPTKPLKLCGAFACMSLLAKTQIIVMNLLFSSFSSTEAGAVGEAVSQLDLGIALAGDNLTLIFKVTISIICSLVMIFLVSTKVLVAVFNIVATSQMAPMIGQTRALINNIRR</sequence>
<keyword evidence="1" id="KW-0812">Transmembrane</keyword>
<dbReference type="Proteomes" id="UP000291236">
    <property type="component" value="Plasmid 68K"/>
</dbReference>
<feature type="transmembrane region" description="Helical" evidence="1">
    <location>
        <begin position="206"/>
        <end position="230"/>
    </location>
</feature>
<feature type="transmembrane region" description="Helical" evidence="1">
    <location>
        <begin position="78"/>
        <end position="98"/>
    </location>
</feature>
<keyword evidence="1" id="KW-0472">Membrane</keyword>
<organism evidence="2 3">
    <name type="scientific">Fluviispira sanaruensis</name>
    <dbReference type="NCBI Taxonomy" id="2493639"/>
    <lineage>
        <taxon>Bacteria</taxon>
        <taxon>Pseudomonadati</taxon>
        <taxon>Bdellovibrionota</taxon>
        <taxon>Oligoflexia</taxon>
        <taxon>Silvanigrellales</taxon>
        <taxon>Silvanigrellaceae</taxon>
        <taxon>Fluviispira</taxon>
    </lineage>
</organism>
<dbReference type="AlphaFoldDB" id="A0A4P2VMS2"/>
<keyword evidence="1" id="KW-1133">Transmembrane helix</keyword>
<feature type="transmembrane region" description="Helical" evidence="1">
    <location>
        <begin position="41"/>
        <end position="58"/>
    </location>
</feature>
<dbReference type="OrthoDB" id="9845769at2"/>
<evidence type="ECO:0000256" key="1">
    <source>
        <dbReference type="SAM" id="Phobius"/>
    </source>
</evidence>
<evidence type="ECO:0000313" key="3">
    <source>
        <dbReference type="Proteomes" id="UP000291236"/>
    </source>
</evidence>
<feature type="transmembrane region" description="Helical" evidence="1">
    <location>
        <begin position="12"/>
        <end position="29"/>
    </location>
</feature>
<dbReference type="KEGG" id="sbf:JCM31447_31900"/>
<protein>
    <submittedName>
        <fullName evidence="2">Uncharacterized protein</fullName>
    </submittedName>
</protein>
<evidence type="ECO:0000313" key="2">
    <source>
        <dbReference type="EMBL" id="BBH54716.1"/>
    </source>
</evidence>
<accession>A0A4P2VMS2</accession>
<dbReference type="EMBL" id="AP019370">
    <property type="protein sequence ID" value="BBH54716.1"/>
    <property type="molecule type" value="Genomic_DNA"/>
</dbReference>
<feature type="transmembrane region" description="Helical" evidence="1">
    <location>
        <begin position="270"/>
        <end position="292"/>
    </location>
</feature>
<gene>
    <name evidence="2" type="ORF">JCM31447_31900</name>
</gene>
<keyword evidence="3" id="KW-1185">Reference proteome</keyword>
<dbReference type="GeneID" id="39493242"/>
<dbReference type="RefSeq" id="WP_130613257.1">
    <property type="nucleotide sequence ID" value="NZ_AP019370.1"/>
</dbReference>
<feature type="transmembrane region" description="Helical" evidence="1">
    <location>
        <begin position="110"/>
        <end position="132"/>
    </location>
</feature>
<feature type="transmembrane region" description="Helical" evidence="1">
    <location>
        <begin position="236"/>
        <end position="258"/>
    </location>
</feature>
<reference evidence="2 3" key="1">
    <citation type="submission" date="2018-12" db="EMBL/GenBank/DDBJ databases">
        <title>Rubrispira sanarue gen. nov., sp., nov., a member of the order Silvanigrellales, isolated from a brackish lake in Hamamatsu Japan.</title>
        <authorList>
            <person name="Maejima Y."/>
            <person name="Iino T."/>
            <person name="Muraguchi Y."/>
            <person name="Fukuda K."/>
            <person name="Nojiri H."/>
            <person name="Ohkuma M."/>
            <person name="Moriuchi R."/>
            <person name="Dohra H."/>
            <person name="Kimbara K."/>
            <person name="Shintani M."/>
        </authorList>
    </citation>
    <scope>NUCLEOTIDE SEQUENCE [LARGE SCALE GENOMIC DNA]</scope>
    <source>
        <strain evidence="2 3">RF1110005</strain>
        <plasmid evidence="2 3">68K</plasmid>
    </source>
</reference>
<feature type="transmembrane region" description="Helical" evidence="1">
    <location>
        <begin position="329"/>
        <end position="354"/>
    </location>
</feature>
<geneLocation type="plasmid" evidence="2 3">
    <name>68K</name>
</geneLocation>
<name>A0A4P2VMS2_FLUSA</name>